<comment type="caution">
    <text evidence="3">The sequence shown here is derived from an EMBL/GenBank/DDBJ whole genome shotgun (WGS) entry which is preliminary data.</text>
</comment>
<keyword evidence="2" id="KW-0812">Transmembrane</keyword>
<accession>A0A507BFS6</accession>
<dbReference type="Pfam" id="PF11696">
    <property type="entry name" value="DUF3292"/>
    <property type="match status" value="1"/>
</dbReference>
<feature type="transmembrane region" description="Helical" evidence="2">
    <location>
        <begin position="369"/>
        <end position="390"/>
    </location>
</feature>
<evidence type="ECO:0000313" key="3">
    <source>
        <dbReference type="EMBL" id="TPX17624.1"/>
    </source>
</evidence>
<keyword evidence="2" id="KW-0472">Membrane</keyword>
<reference evidence="3 4" key="1">
    <citation type="submission" date="2019-06" db="EMBL/GenBank/DDBJ databases">
        <title>Draft genome sequence of the filamentous fungus Phialemoniopsis curvata isolated from diesel fuel.</title>
        <authorList>
            <person name="Varaljay V.A."/>
            <person name="Lyon W.J."/>
            <person name="Crouch A.L."/>
            <person name="Drake C.E."/>
            <person name="Hollomon J.M."/>
            <person name="Nadeau L.J."/>
            <person name="Nunn H.S."/>
            <person name="Stevenson B.S."/>
            <person name="Bojanowski C.L."/>
            <person name="Crookes-Goodson W.J."/>
        </authorList>
    </citation>
    <scope>NUCLEOTIDE SEQUENCE [LARGE SCALE GENOMIC DNA]</scope>
    <source>
        <strain evidence="3 4">D216</strain>
    </source>
</reference>
<dbReference type="STRING" id="1093900.A0A507BFS6"/>
<evidence type="ECO:0000256" key="2">
    <source>
        <dbReference type="SAM" id="Phobius"/>
    </source>
</evidence>
<feature type="region of interest" description="Disordered" evidence="1">
    <location>
        <begin position="273"/>
        <end position="324"/>
    </location>
</feature>
<dbReference type="AlphaFoldDB" id="A0A507BFS6"/>
<dbReference type="Proteomes" id="UP000319257">
    <property type="component" value="Unassembled WGS sequence"/>
</dbReference>
<keyword evidence="4" id="KW-1185">Reference proteome</keyword>
<protein>
    <submittedName>
        <fullName evidence="3">Uncharacterized protein</fullName>
    </submittedName>
</protein>
<feature type="compositionally biased region" description="Basic and acidic residues" evidence="1">
    <location>
        <begin position="1"/>
        <end position="10"/>
    </location>
</feature>
<dbReference type="GeneID" id="41979516"/>
<dbReference type="EMBL" id="SKBQ01000134">
    <property type="protein sequence ID" value="TPX17624.1"/>
    <property type="molecule type" value="Genomic_DNA"/>
</dbReference>
<keyword evidence="2" id="KW-1133">Transmembrane helix</keyword>
<gene>
    <name evidence="3" type="ORF">E0L32_012069</name>
</gene>
<dbReference type="InterPro" id="IPR021709">
    <property type="entry name" value="DUF3292"/>
</dbReference>
<feature type="transmembrane region" description="Helical" evidence="2">
    <location>
        <begin position="149"/>
        <end position="165"/>
    </location>
</feature>
<evidence type="ECO:0000256" key="1">
    <source>
        <dbReference type="SAM" id="MobiDB-lite"/>
    </source>
</evidence>
<evidence type="ECO:0000313" key="4">
    <source>
        <dbReference type="Proteomes" id="UP000319257"/>
    </source>
</evidence>
<sequence length="697" mass="75291">MASTEGEKAENPATGDSGPGTSLKDILPIPHDTSPVTEPGKKEIAQTLQDDPSLSHALATDDHDEKGIAQLGHEKEVRDLGWNEKKQNIAAPLVGGISNEELWLLVRRFNKQMYHVKAYPYAVPGNLDLNIADDEEFSPDKLRANIERLYMTVIVGVLGVIKHIARLRSWRETKRTAWFCGVYFVAWAFDLIVPLLSATLIALIAYPPSREFLFPPAPLALVDAKSGGVQKPKSGVLGSHDSATGAPENHKGEAVEQEASNFVSSIASVALSSATGKHPQGDPDSSGEGAQEVAPDPTAMAVGAADAKDAAEGQKASSKHDKTKVPVETAMWTKMRPIMHGIADFTDTWERFANALSPTPPFPRDTYRLRLAAVVMPLFGISLFVTSYMFMKGVTFGIGFGFFGDPVISRGLNWLNRTIPNWQKLLELRNTLLKGVPTNAQLTITLLRVGEANKAPLPPPPRIDQPPPEKPAQVTDKDLRATGAEPPLNATDAELDAAMEHDPTVAHETDGADINAAKTSKHGKHGSKILGLFKGTTKGAVKTAIGTDSVRAKIGSHHAKDRLGVVPRPGSDLTSGPVEFKARFNGKKGHAYISTAATIPAVAFSTDSTIEKIGTQEREDLHPLWTIAVADIAELKKIGGYGWKAKLVVGWSMEREVADGLEIKTVTGESYKITACPLRDELFNRLVAMGGQKWEAW</sequence>
<feature type="compositionally biased region" description="Basic and acidic residues" evidence="1">
    <location>
        <begin position="306"/>
        <end position="324"/>
    </location>
</feature>
<dbReference type="PANTHER" id="PTHR38694:SF1">
    <property type="entry name" value="PEROXIN DOMAIN-CONTAINING PROTEIN"/>
    <property type="match status" value="1"/>
</dbReference>
<dbReference type="RefSeq" id="XP_030999335.1">
    <property type="nucleotide sequence ID" value="XM_031134868.1"/>
</dbReference>
<feature type="region of interest" description="Disordered" evidence="1">
    <location>
        <begin position="453"/>
        <end position="474"/>
    </location>
</feature>
<proteinExistence type="predicted"/>
<dbReference type="PANTHER" id="PTHR38694">
    <property type="entry name" value="CONSERVED EXPRESSED PROTEIN"/>
    <property type="match status" value="1"/>
</dbReference>
<organism evidence="3 4">
    <name type="scientific">Thyridium curvatum</name>
    <dbReference type="NCBI Taxonomy" id="1093900"/>
    <lineage>
        <taxon>Eukaryota</taxon>
        <taxon>Fungi</taxon>
        <taxon>Dikarya</taxon>
        <taxon>Ascomycota</taxon>
        <taxon>Pezizomycotina</taxon>
        <taxon>Sordariomycetes</taxon>
        <taxon>Sordariomycetidae</taxon>
        <taxon>Thyridiales</taxon>
        <taxon>Thyridiaceae</taxon>
        <taxon>Thyridium</taxon>
    </lineage>
</organism>
<feature type="region of interest" description="Disordered" evidence="1">
    <location>
        <begin position="1"/>
        <end position="40"/>
    </location>
</feature>
<name>A0A507BFS6_9PEZI</name>
<feature type="compositionally biased region" description="Pro residues" evidence="1">
    <location>
        <begin position="456"/>
        <end position="470"/>
    </location>
</feature>
<dbReference type="OrthoDB" id="1708389at2759"/>
<dbReference type="InParanoid" id="A0A507BFS6"/>
<feature type="transmembrane region" description="Helical" evidence="2">
    <location>
        <begin position="177"/>
        <end position="206"/>
    </location>
</feature>
<feature type="region of interest" description="Disordered" evidence="1">
    <location>
        <begin position="232"/>
        <end position="257"/>
    </location>
</feature>